<dbReference type="PANTHER" id="PTHR47027">
    <property type="entry name" value="REVERSE TRANSCRIPTASE DOMAIN-CONTAINING PROTEIN"/>
    <property type="match status" value="1"/>
</dbReference>
<accession>A0A183K7A9</accession>
<evidence type="ECO:0000313" key="2">
    <source>
        <dbReference type="EMBL" id="VDP42009.1"/>
    </source>
</evidence>
<dbReference type="WBParaSite" id="SCUD_0001088601-mRNA-1">
    <property type="protein sequence ID" value="SCUD_0001088601-mRNA-1"/>
    <property type="gene ID" value="SCUD_0001088601"/>
</dbReference>
<dbReference type="Pfam" id="PF00078">
    <property type="entry name" value="RVT_1"/>
    <property type="match status" value="1"/>
</dbReference>
<evidence type="ECO:0000259" key="1">
    <source>
        <dbReference type="Pfam" id="PF00078"/>
    </source>
</evidence>
<dbReference type="AlphaFoldDB" id="A0A183K7A9"/>
<feature type="domain" description="Reverse transcriptase" evidence="1">
    <location>
        <begin position="81"/>
        <end position="259"/>
    </location>
</feature>
<dbReference type="PANTHER" id="PTHR47027:SF25">
    <property type="entry name" value="REVERSE TRANSCRIPTASE DOMAIN-CONTAINING PROTEIN"/>
    <property type="match status" value="1"/>
</dbReference>
<reference evidence="4" key="1">
    <citation type="submission" date="2016-06" db="UniProtKB">
        <authorList>
            <consortium name="WormBaseParasite"/>
        </authorList>
    </citation>
    <scope>IDENTIFICATION</scope>
</reference>
<sequence>MSDLGSVLYVTRQQGVPVILRLMLLGGSDPAPSSFTVWNITIELFGSRLIFSWTEAEFRKDQSCTNQIAILRITVKQSIEWNLSLYIDCIDYEKAFDSVDRTTLWRILRHYGMPEKIVSIIRNSYDGLNRKIVYGGQLTDSFETKTRVRQCCLLSTSSFLFLLVIDWIMETSTSGEKHGIQWTSRMQLDDLDFTDDLTPMSHTQKQMQEKTTSVATASAAVGLNIHKGKSKTRYNTACTNPITIDGEDLEDGKTCIYLGNIIDGQGGSDADVKAQIGKARAEY</sequence>
<organism evidence="4">
    <name type="scientific">Schistosoma curassoni</name>
    <dbReference type="NCBI Taxonomy" id="6186"/>
    <lineage>
        <taxon>Eukaryota</taxon>
        <taxon>Metazoa</taxon>
        <taxon>Spiralia</taxon>
        <taxon>Lophotrochozoa</taxon>
        <taxon>Platyhelminthes</taxon>
        <taxon>Trematoda</taxon>
        <taxon>Digenea</taxon>
        <taxon>Strigeidida</taxon>
        <taxon>Schistosomatoidea</taxon>
        <taxon>Schistosomatidae</taxon>
        <taxon>Schistosoma</taxon>
    </lineage>
</organism>
<dbReference type="InterPro" id="IPR000477">
    <property type="entry name" value="RT_dom"/>
</dbReference>
<protein>
    <submittedName>
        <fullName evidence="4">Reverse transcriptase domain-containing protein</fullName>
    </submittedName>
</protein>
<dbReference type="Proteomes" id="UP000279833">
    <property type="component" value="Unassembled WGS sequence"/>
</dbReference>
<reference evidence="2 3" key="2">
    <citation type="submission" date="2018-11" db="EMBL/GenBank/DDBJ databases">
        <authorList>
            <consortium name="Pathogen Informatics"/>
        </authorList>
    </citation>
    <scope>NUCLEOTIDE SEQUENCE [LARGE SCALE GENOMIC DNA]</scope>
    <source>
        <strain evidence="2">Dakar</strain>
        <strain evidence="3">Dakar, Senegal</strain>
    </source>
</reference>
<dbReference type="EMBL" id="UZAK01034057">
    <property type="protein sequence ID" value="VDP42009.1"/>
    <property type="molecule type" value="Genomic_DNA"/>
</dbReference>
<evidence type="ECO:0000313" key="3">
    <source>
        <dbReference type="Proteomes" id="UP000279833"/>
    </source>
</evidence>
<gene>
    <name evidence="2" type="ORF">SCUD_LOCUS10886</name>
</gene>
<evidence type="ECO:0000313" key="4">
    <source>
        <dbReference type="WBParaSite" id="SCUD_0001088601-mRNA-1"/>
    </source>
</evidence>
<proteinExistence type="predicted"/>
<name>A0A183K7A9_9TREM</name>
<keyword evidence="3" id="KW-1185">Reference proteome</keyword>